<evidence type="ECO:0000256" key="1">
    <source>
        <dbReference type="SAM" id="MobiDB-lite"/>
    </source>
</evidence>
<feature type="compositionally biased region" description="Polar residues" evidence="1">
    <location>
        <begin position="1"/>
        <end position="23"/>
    </location>
</feature>
<gene>
    <name evidence="2" type="ORF">JR316_002721</name>
</gene>
<name>A0A8H8CPP7_PSICU</name>
<proteinExistence type="predicted"/>
<feature type="compositionally biased region" description="Polar residues" evidence="1">
    <location>
        <begin position="209"/>
        <end position="222"/>
    </location>
</feature>
<feature type="compositionally biased region" description="Basic and acidic residues" evidence="1">
    <location>
        <begin position="33"/>
        <end position="47"/>
    </location>
</feature>
<dbReference type="AlphaFoldDB" id="A0A8H8CPP7"/>
<feature type="compositionally biased region" description="Low complexity" evidence="1">
    <location>
        <begin position="241"/>
        <end position="265"/>
    </location>
</feature>
<feature type="region of interest" description="Disordered" evidence="1">
    <location>
        <begin position="664"/>
        <end position="699"/>
    </location>
</feature>
<feature type="compositionally biased region" description="Basic and acidic residues" evidence="1">
    <location>
        <begin position="376"/>
        <end position="386"/>
    </location>
</feature>
<reference evidence="2" key="1">
    <citation type="submission" date="2021-02" db="EMBL/GenBank/DDBJ databases">
        <title>Psilocybe cubensis genome.</title>
        <authorList>
            <person name="Mckernan K.J."/>
            <person name="Crawford S."/>
            <person name="Trippe A."/>
            <person name="Kane L.T."/>
            <person name="Mclaughlin S."/>
        </authorList>
    </citation>
    <scope>NUCLEOTIDE SEQUENCE [LARGE SCALE GENOMIC DNA]</scope>
    <source>
        <strain evidence="2">MGC-MH-2018</strain>
    </source>
</reference>
<dbReference type="OrthoDB" id="3222645at2759"/>
<accession>A0A8H8CPP7</accession>
<feature type="compositionally biased region" description="Polar residues" evidence="1">
    <location>
        <begin position="165"/>
        <end position="186"/>
    </location>
</feature>
<feature type="compositionally biased region" description="Basic and acidic residues" evidence="1">
    <location>
        <begin position="80"/>
        <end position="104"/>
    </location>
</feature>
<feature type="region of interest" description="Disordered" evidence="1">
    <location>
        <begin position="745"/>
        <end position="773"/>
    </location>
</feature>
<feature type="compositionally biased region" description="Basic and acidic residues" evidence="1">
    <location>
        <begin position="266"/>
        <end position="276"/>
    </location>
</feature>
<feature type="compositionally biased region" description="Low complexity" evidence="1">
    <location>
        <begin position="331"/>
        <end position="348"/>
    </location>
</feature>
<sequence>MQMPTTDAAPNNTYPTSTYGGSDSRSHGPAAGDGDRDRARDRDRESASRAQPSGRTTRTTTTTTGSDTRSHPRSRSHGPRPTDEERREQQTRDSANRVREKEILDDLEVGASRRSRGDVYYTSDRDRDRERERERGHDRDRDRAHNKDRESRGEHSYKVRERPVSVSSGSSFEYLSAGDNTVTTVNRSDRDAPPRPPPTDSQSKKDNRNSAPPGTSTGSRTMSYAGAVSAPQTDSKPLPLPKQSTSTSNSTSPRPVSSASAAAEARAQEKNEEKRLAVSHPPIAPSRADPRERGQGHAQALVDDRDPLLSNNPGQHHGEPAHGAPLPPAFPQQLRVAQQPPQQGDAQPISPNSPDKGLIRSMLGAVSGWSGAPPAPRDKQRDEVQRLQSEAEKWYNECKRLDRDLRIARRTCSDLENERNRLQDNARALQHELTNVQHALSEAQALSEVRGRELVGAQVFLTKADALSISDVVEKVNVLNEEIFQAAAGLAEGLVVVGAGQPEFTVAVAEGAYQGVVRTIGEFLAGVLHTQAQASVREVHPLIAQVALSCFVSEFCFMKLTAWYSSDPNIDEFLRTVYNQIRQNEEQAVSGRWRALLRAQIRPLTDTWKRELTDSLQNLLVFSGWNAPLEAQQAFVAKLAPIFNALEDLRGAIYEKYTSADLEASEVQPGSPFQTWMDDAYGDERKSPPPPGQGQGGKTMQLVACTTGIGLKKLLPTPGPAQGHRSRGGDWYEMVLPPKVCLEATLREALEPPPPSSKGRKRRAPAPDEGGRA</sequence>
<organism evidence="2">
    <name type="scientific">Psilocybe cubensis</name>
    <name type="common">Psychedelic mushroom</name>
    <name type="synonym">Stropharia cubensis</name>
    <dbReference type="NCBI Taxonomy" id="181762"/>
    <lineage>
        <taxon>Eukaryota</taxon>
        <taxon>Fungi</taxon>
        <taxon>Dikarya</taxon>
        <taxon>Basidiomycota</taxon>
        <taxon>Agaricomycotina</taxon>
        <taxon>Agaricomycetes</taxon>
        <taxon>Agaricomycetidae</taxon>
        <taxon>Agaricales</taxon>
        <taxon>Agaricineae</taxon>
        <taxon>Strophariaceae</taxon>
        <taxon>Psilocybe</taxon>
    </lineage>
</organism>
<feature type="compositionally biased region" description="Basic and acidic residues" evidence="1">
    <location>
        <begin position="123"/>
        <end position="163"/>
    </location>
</feature>
<comment type="caution">
    <text evidence="2">The sequence shown here is derived from an EMBL/GenBank/DDBJ whole genome shotgun (WGS) entry which is preliminary data.</text>
</comment>
<protein>
    <submittedName>
        <fullName evidence="2">Uncharacterized protein</fullName>
    </submittedName>
</protein>
<evidence type="ECO:0000313" key="2">
    <source>
        <dbReference type="EMBL" id="KAG5173211.1"/>
    </source>
</evidence>
<feature type="compositionally biased region" description="Low complexity" evidence="1">
    <location>
        <begin position="48"/>
        <end position="67"/>
    </location>
</feature>
<feature type="region of interest" description="Disordered" evidence="1">
    <location>
        <begin position="1"/>
        <end position="386"/>
    </location>
</feature>
<dbReference type="EMBL" id="JAFIQS010000002">
    <property type="protein sequence ID" value="KAG5173211.1"/>
    <property type="molecule type" value="Genomic_DNA"/>
</dbReference>